<feature type="transmembrane region" description="Helical" evidence="1">
    <location>
        <begin position="15"/>
        <end position="41"/>
    </location>
</feature>
<feature type="transmembrane region" description="Helical" evidence="1">
    <location>
        <begin position="61"/>
        <end position="83"/>
    </location>
</feature>
<evidence type="ECO:0000313" key="2">
    <source>
        <dbReference type="EMBL" id="KNC71340.1"/>
    </source>
</evidence>
<dbReference type="PANTHER" id="PTHR15887:SF1">
    <property type="entry name" value="TRANSMEMBRANE PROTEIN 69"/>
    <property type="match status" value="1"/>
</dbReference>
<sequence>SHAWLRYGLGVAPPLVAWMSLGLPTSGALAVQISAFLIVFAGDLQSCRLGLSPNWYPALRLIITPVVIVSLGCVIVNNGYVYASKYRHELKKRREEKEGVLREEELIPLVVPDGKE</sequence>
<dbReference type="Proteomes" id="UP000054560">
    <property type="component" value="Unassembled WGS sequence"/>
</dbReference>
<name>A0A0L0F3N3_9EUKA</name>
<dbReference type="GeneID" id="25916627"/>
<dbReference type="Pfam" id="PF11911">
    <property type="entry name" value="DUF3429"/>
    <property type="match status" value="1"/>
</dbReference>
<dbReference type="OrthoDB" id="194289at2759"/>
<dbReference type="EMBL" id="KQ248996">
    <property type="protein sequence ID" value="KNC71340.1"/>
    <property type="molecule type" value="Genomic_DNA"/>
</dbReference>
<organism evidence="2 3">
    <name type="scientific">Sphaeroforma arctica JP610</name>
    <dbReference type="NCBI Taxonomy" id="667725"/>
    <lineage>
        <taxon>Eukaryota</taxon>
        <taxon>Ichthyosporea</taxon>
        <taxon>Ichthyophonida</taxon>
        <taxon>Sphaeroforma</taxon>
    </lineage>
</organism>
<keyword evidence="3" id="KW-1185">Reference proteome</keyword>
<protein>
    <submittedName>
        <fullName evidence="2">Uncharacterized protein</fullName>
    </submittedName>
</protein>
<dbReference type="RefSeq" id="XP_014145242.1">
    <property type="nucleotide sequence ID" value="XM_014289767.1"/>
</dbReference>
<evidence type="ECO:0000313" key="3">
    <source>
        <dbReference type="Proteomes" id="UP000054560"/>
    </source>
</evidence>
<dbReference type="PANTHER" id="PTHR15887">
    <property type="entry name" value="TRANSMEMBRANE PROTEIN 69"/>
    <property type="match status" value="1"/>
</dbReference>
<evidence type="ECO:0000256" key="1">
    <source>
        <dbReference type="SAM" id="Phobius"/>
    </source>
</evidence>
<keyword evidence="1" id="KW-0472">Membrane</keyword>
<reference evidence="2 3" key="1">
    <citation type="submission" date="2011-02" db="EMBL/GenBank/DDBJ databases">
        <title>The Genome Sequence of Sphaeroforma arctica JP610.</title>
        <authorList>
            <consortium name="The Broad Institute Genome Sequencing Platform"/>
            <person name="Russ C."/>
            <person name="Cuomo C."/>
            <person name="Young S.K."/>
            <person name="Zeng Q."/>
            <person name="Gargeya S."/>
            <person name="Alvarado L."/>
            <person name="Berlin A."/>
            <person name="Chapman S.B."/>
            <person name="Chen Z."/>
            <person name="Freedman E."/>
            <person name="Gellesch M."/>
            <person name="Goldberg J."/>
            <person name="Griggs A."/>
            <person name="Gujja S."/>
            <person name="Heilman E."/>
            <person name="Heiman D."/>
            <person name="Howarth C."/>
            <person name="Mehta T."/>
            <person name="Neiman D."/>
            <person name="Pearson M."/>
            <person name="Roberts A."/>
            <person name="Saif S."/>
            <person name="Shea T."/>
            <person name="Shenoy N."/>
            <person name="Sisk P."/>
            <person name="Stolte C."/>
            <person name="Sykes S."/>
            <person name="White J."/>
            <person name="Yandava C."/>
            <person name="Burger G."/>
            <person name="Gray M.W."/>
            <person name="Holland P.W.H."/>
            <person name="King N."/>
            <person name="Lang F.B.F."/>
            <person name="Roger A.J."/>
            <person name="Ruiz-Trillo I."/>
            <person name="Haas B."/>
            <person name="Nusbaum C."/>
            <person name="Birren B."/>
        </authorList>
    </citation>
    <scope>NUCLEOTIDE SEQUENCE [LARGE SCALE GENOMIC DNA]</scope>
    <source>
        <strain evidence="2 3">JP610</strain>
    </source>
</reference>
<keyword evidence="1" id="KW-0812">Transmembrane</keyword>
<accession>A0A0L0F3N3</accession>
<gene>
    <name evidence="2" type="ORF">SARC_16123</name>
</gene>
<proteinExistence type="predicted"/>
<dbReference type="InterPro" id="IPR021836">
    <property type="entry name" value="DUF3429"/>
</dbReference>
<keyword evidence="1" id="KW-1133">Transmembrane helix</keyword>
<dbReference type="AlphaFoldDB" id="A0A0L0F3N3"/>
<feature type="non-terminal residue" evidence="2">
    <location>
        <position position="1"/>
    </location>
</feature>